<name>A0A381WCP3_9ZZZZ</name>
<proteinExistence type="predicted"/>
<sequence>MIRSDYLLLDVNCLHMVHDYATEENFVLL</sequence>
<gene>
    <name evidence="1" type="ORF">METZ01_LOCUS103154</name>
</gene>
<reference evidence="1" key="1">
    <citation type="submission" date="2018-05" db="EMBL/GenBank/DDBJ databases">
        <authorList>
            <person name="Lanie J.A."/>
            <person name="Ng W.-L."/>
            <person name="Kazmierczak K.M."/>
            <person name="Andrzejewski T.M."/>
            <person name="Davidsen T.M."/>
            <person name="Wayne K.J."/>
            <person name="Tettelin H."/>
            <person name="Glass J.I."/>
            <person name="Rusch D."/>
            <person name="Podicherti R."/>
            <person name="Tsui H.-C.T."/>
            <person name="Winkler M.E."/>
        </authorList>
    </citation>
    <scope>NUCLEOTIDE SEQUENCE</scope>
</reference>
<protein>
    <submittedName>
        <fullName evidence="1">Uncharacterized protein</fullName>
    </submittedName>
</protein>
<evidence type="ECO:0000313" key="1">
    <source>
        <dbReference type="EMBL" id="SVA50300.1"/>
    </source>
</evidence>
<organism evidence="1">
    <name type="scientific">marine metagenome</name>
    <dbReference type="NCBI Taxonomy" id="408172"/>
    <lineage>
        <taxon>unclassified sequences</taxon>
        <taxon>metagenomes</taxon>
        <taxon>ecological metagenomes</taxon>
    </lineage>
</organism>
<dbReference type="AlphaFoldDB" id="A0A381WCP3"/>
<dbReference type="EMBL" id="UINC01011391">
    <property type="protein sequence ID" value="SVA50300.1"/>
    <property type="molecule type" value="Genomic_DNA"/>
</dbReference>
<accession>A0A381WCP3</accession>